<accession>A0A4S8HJI3</accession>
<dbReference type="Proteomes" id="UP000306918">
    <property type="component" value="Unassembled WGS sequence"/>
</dbReference>
<dbReference type="RefSeq" id="WP_136579405.1">
    <property type="nucleotide sequence ID" value="NZ_STFF01000007.1"/>
</dbReference>
<dbReference type="GO" id="GO:0140359">
    <property type="term" value="F:ABC-type transporter activity"/>
    <property type="evidence" value="ECO:0007669"/>
    <property type="project" value="InterPro"/>
</dbReference>
<proteinExistence type="predicted"/>
<dbReference type="Pfam" id="PF09822">
    <property type="entry name" value="ABC_transp_aux"/>
    <property type="match status" value="1"/>
</dbReference>
<dbReference type="InterPro" id="IPR019196">
    <property type="entry name" value="ABC_transp_unknown"/>
</dbReference>
<keyword evidence="1" id="KW-0812">Transmembrane</keyword>
<feature type="transmembrane region" description="Helical" evidence="1">
    <location>
        <begin position="153"/>
        <end position="173"/>
    </location>
</feature>
<dbReference type="OrthoDB" id="609779at2"/>
<dbReference type="Pfam" id="PF12679">
    <property type="entry name" value="ABC2_membrane_2"/>
    <property type="match status" value="1"/>
</dbReference>
<gene>
    <name evidence="3" type="ORF">FAM09_22450</name>
</gene>
<sequence>MKMINKIAKTELRNLFYSPVAWFLAIAFMVQCAWFYTNALQYMARWQDVMQRNNPKFKDWGQVSLTMNVFLSTDGIFSHALENLFLFVPLLCMGLISREINNGTIKLLYSSPVKLRGIVLGKFLAIMLYNLLLLGIMGIFMVTGACNIQSVDFGMLLSAALGFYLLVCAYSAIGLFMSSLTTYQIVSAIGSFVLIFILTRIGALWQKFDLVRDLTYFLSLSGRTEKLLKGMITSRDIIYFVAIVYMFLSFTLLKLKGTRESKPWYIKARGYVAVIAITLLVGYVTSRAAYTIYWDATARKAHTIHPRSQAVIKELGKEPLEVTLYTNLLGAGASRGFPESRNIYLSEVWDKYVRFKPDIKFNYVYYYDYDRTIDEGTLLRAFPKKTTKQMAEQMAEGQDENFSRFQSPAEMRKTINLLPEKYRLVMQLKYKGRTTFLRTFDDNVFWPAEQQVAAAIKRLVNARLPKILFITGDLERSIYKKGEREYRMHSIAKENRFSLLNLGFDADTIALNKTNIPSNTTALVLADPKTNLSDSAIAKIRQYIDDGGNMLILGEPGKAQVLNPLLQQLGVQLMEGTLIQPSKDEMPHMVTPYVTNVAGNLAEEQVFLHMKASGDSLKVLMPGATAMAYAKQGPFAVNPLLKTLGGETWLKAGTLVTDSVPPVYNEKEGDIKGSFATALALTRQINNRQQRIVVCSDADFMSNLRNNESFMGRAFYSWLSEGAFPIYTPRDDPKDNRLNISSAGAKTLRVVFVWILPALVLLFGSILLIRRKRK</sequence>
<keyword evidence="1" id="KW-0472">Membrane</keyword>
<protein>
    <submittedName>
        <fullName evidence="3">ABC transporter</fullName>
    </submittedName>
</protein>
<dbReference type="PANTHER" id="PTHR43471">
    <property type="entry name" value="ABC TRANSPORTER PERMEASE"/>
    <property type="match status" value="1"/>
</dbReference>
<evidence type="ECO:0000259" key="2">
    <source>
        <dbReference type="Pfam" id="PF09822"/>
    </source>
</evidence>
<keyword evidence="4" id="KW-1185">Reference proteome</keyword>
<dbReference type="InterPro" id="IPR029062">
    <property type="entry name" value="Class_I_gatase-like"/>
</dbReference>
<evidence type="ECO:0000313" key="4">
    <source>
        <dbReference type="Proteomes" id="UP000306918"/>
    </source>
</evidence>
<feature type="transmembrane region" description="Helical" evidence="1">
    <location>
        <begin position="268"/>
        <end position="285"/>
    </location>
</feature>
<dbReference type="SUPFAM" id="SSF52317">
    <property type="entry name" value="Class I glutamine amidotransferase-like"/>
    <property type="match status" value="1"/>
</dbReference>
<name>A0A4S8HJI3_9BACT</name>
<feature type="domain" description="ABC-type uncharacterised transport system" evidence="2">
    <location>
        <begin position="465"/>
        <end position="705"/>
    </location>
</feature>
<feature type="transmembrane region" description="Helical" evidence="1">
    <location>
        <begin position="751"/>
        <end position="769"/>
    </location>
</feature>
<keyword evidence="1" id="KW-1133">Transmembrane helix</keyword>
<feature type="transmembrane region" description="Helical" evidence="1">
    <location>
        <begin position="237"/>
        <end position="256"/>
    </location>
</feature>
<dbReference type="EMBL" id="STFF01000007">
    <property type="protein sequence ID" value="THU34761.1"/>
    <property type="molecule type" value="Genomic_DNA"/>
</dbReference>
<dbReference type="GO" id="GO:0005886">
    <property type="term" value="C:plasma membrane"/>
    <property type="evidence" value="ECO:0007669"/>
    <property type="project" value="UniProtKB-SubCell"/>
</dbReference>
<organism evidence="3 4">
    <name type="scientific">Niastella caeni</name>
    <dbReference type="NCBI Taxonomy" id="2569763"/>
    <lineage>
        <taxon>Bacteria</taxon>
        <taxon>Pseudomonadati</taxon>
        <taxon>Bacteroidota</taxon>
        <taxon>Chitinophagia</taxon>
        <taxon>Chitinophagales</taxon>
        <taxon>Chitinophagaceae</taxon>
        <taxon>Niastella</taxon>
    </lineage>
</organism>
<feature type="transmembrane region" description="Helical" evidence="1">
    <location>
        <begin position="117"/>
        <end position="141"/>
    </location>
</feature>
<feature type="transmembrane region" description="Helical" evidence="1">
    <location>
        <begin position="185"/>
        <end position="205"/>
    </location>
</feature>
<evidence type="ECO:0000256" key="1">
    <source>
        <dbReference type="SAM" id="Phobius"/>
    </source>
</evidence>
<comment type="caution">
    <text evidence="3">The sequence shown here is derived from an EMBL/GenBank/DDBJ whole genome shotgun (WGS) entry which is preliminary data.</text>
</comment>
<evidence type="ECO:0000313" key="3">
    <source>
        <dbReference type="EMBL" id="THU34761.1"/>
    </source>
</evidence>
<feature type="transmembrane region" description="Helical" evidence="1">
    <location>
        <begin position="76"/>
        <end position="96"/>
    </location>
</feature>
<feature type="transmembrane region" description="Helical" evidence="1">
    <location>
        <begin position="12"/>
        <end position="36"/>
    </location>
</feature>
<dbReference type="AlphaFoldDB" id="A0A4S8HJI3"/>
<reference evidence="3 4" key="1">
    <citation type="submission" date="2019-04" db="EMBL/GenBank/DDBJ databases">
        <title>Niastella caeni sp. nov., isolated from activated sludge.</title>
        <authorList>
            <person name="Sheng M."/>
        </authorList>
    </citation>
    <scope>NUCLEOTIDE SEQUENCE [LARGE SCALE GENOMIC DNA]</scope>
    <source>
        <strain evidence="3 4">HX-2-15</strain>
    </source>
</reference>